<dbReference type="InterPro" id="IPR004158">
    <property type="entry name" value="DUF247_pln"/>
</dbReference>
<dbReference type="Proteomes" id="UP001642360">
    <property type="component" value="Unassembled WGS sequence"/>
</dbReference>
<proteinExistence type="predicted"/>
<dbReference type="Pfam" id="PF03140">
    <property type="entry name" value="DUF247"/>
    <property type="match status" value="3"/>
</dbReference>
<organism evidence="1 2">
    <name type="scientific">Ilex paraguariensis</name>
    <name type="common">yerba mate</name>
    <dbReference type="NCBI Taxonomy" id="185542"/>
    <lineage>
        <taxon>Eukaryota</taxon>
        <taxon>Viridiplantae</taxon>
        <taxon>Streptophyta</taxon>
        <taxon>Embryophyta</taxon>
        <taxon>Tracheophyta</taxon>
        <taxon>Spermatophyta</taxon>
        <taxon>Magnoliopsida</taxon>
        <taxon>eudicotyledons</taxon>
        <taxon>Gunneridae</taxon>
        <taxon>Pentapetalae</taxon>
        <taxon>asterids</taxon>
        <taxon>campanulids</taxon>
        <taxon>Aquifoliales</taxon>
        <taxon>Aquifoliaceae</taxon>
        <taxon>Ilex</taxon>
    </lineage>
</organism>
<dbReference type="PANTHER" id="PTHR31170">
    <property type="entry name" value="BNAC04G53230D PROTEIN"/>
    <property type="match status" value="1"/>
</dbReference>
<dbReference type="EMBL" id="CAUOFW020006124">
    <property type="protein sequence ID" value="CAK9172970.1"/>
    <property type="molecule type" value="Genomic_DNA"/>
</dbReference>
<evidence type="ECO:0000313" key="2">
    <source>
        <dbReference type="Proteomes" id="UP001642360"/>
    </source>
</evidence>
<sequence length="281" mass="32839">MTEKHKLRYLQRYLARTNESRVDRFVNAMQDLEEKTRKCYAESIGLEKDAFVRMMLLDGFFIIEFFYKLVYEEITFFFSHLFSQSSTYSDASDVPRENVKHLLGLVHDTWCSSFKTTVSSRRAAEDQERTWEYIKCSTQLREAGVKFKKATETSSLLDIEFENGIMKILPLSVYDSTEVVGEAAWFSETVNLFLGFLVNVRPKMSQTIDHIALSIDQELACLPPTPLNPCIFKVYRELRIENEKAYEPKLITIGPFHHGKDNLQEMEEHKMCCFIGEMRRV</sequence>
<accession>A0ABC8TU06</accession>
<gene>
    <name evidence="1" type="ORF">ILEXP_LOCUS42672</name>
</gene>
<dbReference type="AlphaFoldDB" id="A0ABC8TU06"/>
<comment type="caution">
    <text evidence="1">The sequence shown here is derived from an EMBL/GenBank/DDBJ whole genome shotgun (WGS) entry which is preliminary data.</text>
</comment>
<dbReference type="PANTHER" id="PTHR31170:SF25">
    <property type="entry name" value="BNAA09G04570D PROTEIN"/>
    <property type="match status" value="1"/>
</dbReference>
<name>A0ABC8TU06_9AQUA</name>
<evidence type="ECO:0000313" key="1">
    <source>
        <dbReference type="EMBL" id="CAK9172970.1"/>
    </source>
</evidence>
<reference evidence="1 2" key="1">
    <citation type="submission" date="2024-02" db="EMBL/GenBank/DDBJ databases">
        <authorList>
            <person name="Vignale AGUSTIN F."/>
            <person name="Sosa J E."/>
            <person name="Modenutti C."/>
        </authorList>
    </citation>
    <scope>NUCLEOTIDE SEQUENCE [LARGE SCALE GENOMIC DNA]</scope>
</reference>
<keyword evidence="2" id="KW-1185">Reference proteome</keyword>
<protein>
    <submittedName>
        <fullName evidence="1">Uncharacterized protein</fullName>
    </submittedName>
</protein>